<sequence length="457" mass="51620">MPALTISRTKTSFLNKIKAAISWTNVNTLNVDDDAPLKPLEKAHPTKPSTTINDLPPEILAIIFHAYMFWEDEPDHVDPELEGVVPVFAPNPCAAPLLFCGVSSYWRNVAISSPALWSSIVIRDTCRPKAIALWLERSQTQPLSLLVSLGQNMANTDKFARLSKMLYANMSRWKHVSFRLPTAKDMQQVMFNLMPQAGKSPAPQLQLLDLPSEAYTTGRHYWWSSTPQVFSVPHSTLRHISWGCHVAPDISRIPETRNLWLNLQQITFSTISTLDLVSFLRVCKNLRVINIKFLHTLSIDDMPTIVAHNLEAFNIGMVVGKLASTICLLKTPNLKRLRFTHRAGGKQAVVLEKYIARLGCKLEYLCIVNKSPDLGEDEIRTLLQSPLFTSIPRLSLRVVAEACRPFFPHLIIRETAGQWKSIAYAYYDHKIYSYHFGWGSRDNASAYSADYPFLVGT</sequence>
<accession>A0A409VYB3</accession>
<organism evidence="1 2">
    <name type="scientific">Panaeolus cyanescens</name>
    <dbReference type="NCBI Taxonomy" id="181874"/>
    <lineage>
        <taxon>Eukaryota</taxon>
        <taxon>Fungi</taxon>
        <taxon>Dikarya</taxon>
        <taxon>Basidiomycota</taxon>
        <taxon>Agaricomycotina</taxon>
        <taxon>Agaricomycetes</taxon>
        <taxon>Agaricomycetidae</taxon>
        <taxon>Agaricales</taxon>
        <taxon>Agaricineae</taxon>
        <taxon>Galeropsidaceae</taxon>
        <taxon>Panaeolus</taxon>
    </lineage>
</organism>
<name>A0A409VYB3_9AGAR</name>
<dbReference type="InParanoid" id="A0A409VYB3"/>
<dbReference type="AlphaFoldDB" id="A0A409VYB3"/>
<gene>
    <name evidence="1" type="ORF">CVT24_009515</name>
</gene>
<protein>
    <recommendedName>
        <fullName evidence="3">F-box domain-containing protein</fullName>
    </recommendedName>
</protein>
<dbReference type="SUPFAM" id="SSF52047">
    <property type="entry name" value="RNI-like"/>
    <property type="match status" value="1"/>
</dbReference>
<dbReference type="Proteomes" id="UP000284842">
    <property type="component" value="Unassembled WGS sequence"/>
</dbReference>
<dbReference type="OrthoDB" id="3365698at2759"/>
<keyword evidence="2" id="KW-1185">Reference proteome</keyword>
<dbReference type="EMBL" id="NHTK01005922">
    <property type="protein sequence ID" value="PPQ71262.1"/>
    <property type="molecule type" value="Genomic_DNA"/>
</dbReference>
<evidence type="ECO:0008006" key="3">
    <source>
        <dbReference type="Google" id="ProtNLM"/>
    </source>
</evidence>
<evidence type="ECO:0000313" key="1">
    <source>
        <dbReference type="EMBL" id="PPQ71262.1"/>
    </source>
</evidence>
<comment type="caution">
    <text evidence="1">The sequence shown here is derived from an EMBL/GenBank/DDBJ whole genome shotgun (WGS) entry which is preliminary data.</text>
</comment>
<evidence type="ECO:0000313" key="2">
    <source>
        <dbReference type="Proteomes" id="UP000284842"/>
    </source>
</evidence>
<dbReference type="STRING" id="181874.A0A409VYB3"/>
<reference evidence="1 2" key="1">
    <citation type="journal article" date="2018" name="Evol. Lett.">
        <title>Horizontal gene cluster transfer increased hallucinogenic mushroom diversity.</title>
        <authorList>
            <person name="Reynolds H.T."/>
            <person name="Vijayakumar V."/>
            <person name="Gluck-Thaler E."/>
            <person name="Korotkin H.B."/>
            <person name="Matheny P.B."/>
            <person name="Slot J.C."/>
        </authorList>
    </citation>
    <scope>NUCLEOTIDE SEQUENCE [LARGE SCALE GENOMIC DNA]</scope>
    <source>
        <strain evidence="1 2">2629</strain>
    </source>
</reference>
<proteinExistence type="predicted"/>